<reference evidence="4 5" key="1">
    <citation type="journal article" date="2012" name="BMC Genomics">
        <title>Comparative genomics of the classical Bordetella subspecies: the evolution and exchange of virulence-associated diversity amongst closely related pathogens.</title>
        <authorList>
            <person name="Park J."/>
            <person name="Zhang Y."/>
            <person name="Buboltz A.M."/>
            <person name="Zhang X."/>
            <person name="Schuster S.C."/>
            <person name="Ahuja U."/>
            <person name="Liu M."/>
            <person name="Miller J.F."/>
            <person name="Sebaihia M."/>
            <person name="Bentley S.D."/>
            <person name="Parkhill J."/>
            <person name="Harvill E.T."/>
        </authorList>
    </citation>
    <scope>NUCLEOTIDE SEQUENCE [LARGE SCALE GENOMIC DNA]</scope>
    <source>
        <strain evidence="4 5">253</strain>
    </source>
</reference>
<dbReference type="SUPFAM" id="SSF51735">
    <property type="entry name" value="NAD(P)-binding Rossmann-fold domains"/>
    <property type="match status" value="1"/>
</dbReference>
<dbReference type="Pfam" id="PF01370">
    <property type="entry name" value="Epimerase"/>
    <property type="match status" value="1"/>
</dbReference>
<sequence>MRVLITGANGYIGRALAERLCALPGVPGHGALEQLTLCDLAFDAAPADPRVRQVAGDFADPATLAAITDPPPDLVFHLACVASGRAELEFELGLRVNLEGSLRLLEQLRRQGRSPGLVFTSSIAVYGAPLPALVTDDTPLAPALSYGAQKQAVEILLADYTRRGFVRGRAVRLPGVAPRPPAPNGAWSAFSSTLLRALAAGQPCEMPVGPQATLWLMSLPCCVDNLLRAAELTAQAPPPGGRTGWTLPALRVSVRDIVQAFDARSQGAATPLVSYAPRPDIEAQFGNQPPLQCDAAQAAGFRHDGSLPALLERAVGPPP</sequence>
<keyword evidence="2" id="KW-0119">Carbohydrate metabolism</keyword>
<evidence type="ECO:0000259" key="3">
    <source>
        <dbReference type="Pfam" id="PF01370"/>
    </source>
</evidence>
<protein>
    <recommendedName>
        <fullName evidence="3">NAD-dependent epimerase/dehydratase domain-containing protein</fullName>
    </recommendedName>
</protein>
<evidence type="ECO:0000313" key="5">
    <source>
        <dbReference type="Proteomes" id="UP000007564"/>
    </source>
</evidence>
<accession>A0A0C6NZJ5</accession>
<dbReference type="EMBL" id="HE965806">
    <property type="protein sequence ID" value="CCJ52186.1"/>
    <property type="molecule type" value="Genomic_DNA"/>
</dbReference>
<dbReference type="PANTHER" id="PTHR43103:SF3">
    <property type="entry name" value="ADP-L-GLYCERO-D-MANNO-HEPTOSE-6-EPIMERASE"/>
    <property type="match status" value="1"/>
</dbReference>
<keyword evidence="1" id="KW-0521">NADP</keyword>
<dbReference type="KEGG" id="bbh:BN112_0268"/>
<dbReference type="GeneID" id="56478563"/>
<dbReference type="RefSeq" id="WP_010926514.1">
    <property type="nucleotide sequence ID" value="NC_019382.1"/>
</dbReference>
<dbReference type="OrthoDB" id="9801056at2"/>
<name>A0A0C6NZJ5_BORBO</name>
<evidence type="ECO:0000256" key="1">
    <source>
        <dbReference type="ARBA" id="ARBA00022857"/>
    </source>
</evidence>
<dbReference type="CDD" id="cd05238">
    <property type="entry name" value="Gne_like_SDR_e"/>
    <property type="match status" value="1"/>
</dbReference>
<organism evidence="4 5">
    <name type="scientific">Bordetella bronchiseptica 253</name>
    <dbReference type="NCBI Taxonomy" id="568707"/>
    <lineage>
        <taxon>Bacteria</taxon>
        <taxon>Pseudomonadati</taxon>
        <taxon>Pseudomonadota</taxon>
        <taxon>Betaproteobacteria</taxon>
        <taxon>Burkholderiales</taxon>
        <taxon>Alcaligenaceae</taxon>
        <taxon>Bordetella</taxon>
    </lineage>
</organism>
<gene>
    <name evidence="4" type="ORF">BN112_0268</name>
</gene>
<dbReference type="InterPro" id="IPR036291">
    <property type="entry name" value="NAD(P)-bd_dom_sf"/>
</dbReference>
<dbReference type="InterPro" id="IPR001509">
    <property type="entry name" value="Epimerase_deHydtase"/>
</dbReference>
<dbReference type="Proteomes" id="UP000007564">
    <property type="component" value="Chromosome"/>
</dbReference>
<feature type="domain" description="NAD-dependent epimerase/dehydratase" evidence="3">
    <location>
        <begin position="3"/>
        <end position="206"/>
    </location>
</feature>
<dbReference type="AlphaFoldDB" id="A0A0C6NZJ5"/>
<dbReference type="Gene3D" id="3.90.25.10">
    <property type="entry name" value="UDP-galactose 4-epimerase, domain 1"/>
    <property type="match status" value="1"/>
</dbReference>
<dbReference type="Gene3D" id="3.40.50.720">
    <property type="entry name" value="NAD(P)-binding Rossmann-like Domain"/>
    <property type="match status" value="1"/>
</dbReference>
<evidence type="ECO:0000256" key="2">
    <source>
        <dbReference type="ARBA" id="ARBA00023277"/>
    </source>
</evidence>
<dbReference type="PANTHER" id="PTHR43103">
    <property type="entry name" value="NUCLEOSIDE-DIPHOSPHATE-SUGAR EPIMERASE"/>
    <property type="match status" value="1"/>
</dbReference>
<dbReference type="HOGENOM" id="CLU_007383_19_0_4"/>
<evidence type="ECO:0000313" key="4">
    <source>
        <dbReference type="EMBL" id="CCJ52186.1"/>
    </source>
</evidence>
<proteinExistence type="predicted"/>